<proteinExistence type="predicted"/>
<name>A0ACA9RXA6_9GLOM</name>
<reference evidence="1" key="1">
    <citation type="submission" date="2021-06" db="EMBL/GenBank/DDBJ databases">
        <authorList>
            <person name="Kallberg Y."/>
            <person name="Tangrot J."/>
            <person name="Rosling A."/>
        </authorList>
    </citation>
    <scope>NUCLEOTIDE SEQUENCE</scope>
    <source>
        <strain evidence="1">MA461A</strain>
    </source>
</reference>
<gene>
    <name evidence="1" type="ORF">RPERSI_LOCUS23535</name>
</gene>
<dbReference type="EMBL" id="CAJVQC010073717">
    <property type="protein sequence ID" value="CAG8812470.1"/>
    <property type="molecule type" value="Genomic_DNA"/>
</dbReference>
<keyword evidence="2" id="KW-1185">Reference proteome</keyword>
<dbReference type="Proteomes" id="UP000789920">
    <property type="component" value="Unassembled WGS sequence"/>
</dbReference>
<evidence type="ECO:0000313" key="2">
    <source>
        <dbReference type="Proteomes" id="UP000789920"/>
    </source>
</evidence>
<protein>
    <submittedName>
        <fullName evidence="1">816_t:CDS:1</fullName>
    </submittedName>
</protein>
<comment type="caution">
    <text evidence="1">The sequence shown here is derived from an EMBL/GenBank/DDBJ whole genome shotgun (WGS) entry which is preliminary data.</text>
</comment>
<feature type="non-terminal residue" evidence="1">
    <location>
        <position position="1"/>
    </location>
</feature>
<evidence type="ECO:0000313" key="1">
    <source>
        <dbReference type="EMBL" id="CAG8812470.1"/>
    </source>
</evidence>
<accession>A0ACA9RXA6</accession>
<organism evidence="1 2">
    <name type="scientific">Racocetra persica</name>
    <dbReference type="NCBI Taxonomy" id="160502"/>
    <lineage>
        <taxon>Eukaryota</taxon>
        <taxon>Fungi</taxon>
        <taxon>Fungi incertae sedis</taxon>
        <taxon>Mucoromycota</taxon>
        <taxon>Glomeromycotina</taxon>
        <taxon>Glomeromycetes</taxon>
        <taxon>Diversisporales</taxon>
        <taxon>Gigasporaceae</taxon>
        <taxon>Racocetra</taxon>
    </lineage>
</organism>
<sequence length="319" mass="37299">KFKDLCDELSESEDNLFAYEFCFEMAKHYNYESEHQTKANKMLSEYLKCSVQPIVTKGHCHTNGTVCYGDGPNVYCEVNVKYKRHNCSSDACPYLENCGHYLIFCMEKKEHSSYHETNFPCFLIVISDVAIVDLLTLVFPLIWQKYNEAMMVSIAKIFHEPQTIYPVHPLFPEVIIDDKSYMVHINSQVSTNLLWEVTLLNEQRPHLTVYVRAVQKYQYLLDTHKLLDEVEYAPKVFTTSVIPGNWILVYMESLNNHSILHNITSNLDNQKQSSLRKKIKEVVKYLNNSGYVHEDLCEENILVHQLEDNEFNVKLIDFE</sequence>